<dbReference type="VEuPathDB" id="FungiDB:EYZ11_001259"/>
<dbReference type="GeneID" id="54329871"/>
<dbReference type="GO" id="GO:0050660">
    <property type="term" value="F:flavin adenine dinucleotide binding"/>
    <property type="evidence" value="ECO:0007669"/>
    <property type="project" value="InterPro"/>
</dbReference>
<evidence type="ECO:0000313" key="1">
    <source>
        <dbReference type="EMBL" id="KAA8645750.1"/>
    </source>
</evidence>
<gene>
    <name evidence="1" type="ORF">ATNIH1004_007169</name>
</gene>
<dbReference type="RefSeq" id="XP_033425111.1">
    <property type="nucleotide sequence ID" value="XM_033571796.1"/>
</dbReference>
<evidence type="ECO:0000313" key="2">
    <source>
        <dbReference type="Proteomes" id="UP000324241"/>
    </source>
</evidence>
<name>A0A5M9MK87_9EURO</name>
<dbReference type="GO" id="GO:0016627">
    <property type="term" value="F:oxidoreductase activity, acting on the CH-CH group of donors"/>
    <property type="evidence" value="ECO:0007669"/>
    <property type="project" value="InterPro"/>
</dbReference>
<sequence>MHHMRPQFLQNRSSPTLDAVALAPVTSTPPTQPSAQRQWQRPLNAGDPFRHLASFCDRQPGPIPSVSRIQRCKLLACPVGQSLCGSKIRRVVVVVYFAANSSAPMAIPSKLENGIFSTSSLGLLLTAAHPKASDHGARTFSMVISRTRWIAVPNHGILHIPDEYCSRVKDKSTDEDRSTSFVRFTHNYQMVRSSRHCGSMDSRAHEVAQVLSQDATQKDQENKSPRAEIALLKYSGPLKILGPKKYGGGEQPWDVR</sequence>
<dbReference type="OrthoDB" id="5356974at2759"/>
<dbReference type="Proteomes" id="UP000324241">
    <property type="component" value="Unassembled WGS sequence"/>
</dbReference>
<dbReference type="InterPro" id="IPR037069">
    <property type="entry name" value="AcylCoA_DH/ox_N_sf"/>
</dbReference>
<accession>A0A5M9MK87</accession>
<dbReference type="AlphaFoldDB" id="A0A5M9MK87"/>
<dbReference type="VEuPathDB" id="FungiDB:EYZ11_001247"/>
<protein>
    <submittedName>
        <fullName evidence="1">Uncharacterized protein</fullName>
    </submittedName>
</protein>
<dbReference type="EMBL" id="QUQM01000007">
    <property type="protein sequence ID" value="KAA8645750.1"/>
    <property type="molecule type" value="Genomic_DNA"/>
</dbReference>
<reference evidence="1 2" key="1">
    <citation type="submission" date="2019-08" db="EMBL/GenBank/DDBJ databases">
        <title>The genome sequence of a newly discovered highly antifungal drug resistant Aspergillus species, Aspergillus tanneri NIH 1004.</title>
        <authorList>
            <person name="Mounaud S."/>
            <person name="Singh I."/>
            <person name="Joardar V."/>
            <person name="Pakala S."/>
            <person name="Pakala S."/>
            <person name="Venepally P."/>
            <person name="Chung J.K."/>
            <person name="Losada L."/>
            <person name="Nierman W.C."/>
        </authorList>
    </citation>
    <scope>NUCLEOTIDE SEQUENCE [LARGE SCALE GENOMIC DNA]</scope>
    <source>
        <strain evidence="1 2">NIH1004</strain>
    </source>
</reference>
<proteinExistence type="predicted"/>
<comment type="caution">
    <text evidence="1">The sequence shown here is derived from an EMBL/GenBank/DDBJ whole genome shotgun (WGS) entry which is preliminary data.</text>
</comment>
<organism evidence="1 2">
    <name type="scientific">Aspergillus tanneri</name>
    <dbReference type="NCBI Taxonomy" id="1220188"/>
    <lineage>
        <taxon>Eukaryota</taxon>
        <taxon>Fungi</taxon>
        <taxon>Dikarya</taxon>
        <taxon>Ascomycota</taxon>
        <taxon>Pezizomycotina</taxon>
        <taxon>Eurotiomycetes</taxon>
        <taxon>Eurotiomycetidae</taxon>
        <taxon>Eurotiales</taxon>
        <taxon>Aspergillaceae</taxon>
        <taxon>Aspergillus</taxon>
        <taxon>Aspergillus subgen. Circumdati</taxon>
    </lineage>
</organism>
<dbReference type="Gene3D" id="1.10.540.10">
    <property type="entry name" value="Acyl-CoA dehydrogenase/oxidase, N-terminal domain"/>
    <property type="match status" value="1"/>
</dbReference>